<dbReference type="InterPro" id="IPR032378">
    <property type="entry name" value="ZC3H15/TMA46_C"/>
</dbReference>
<dbReference type="AlphaFoldDB" id="A0A6G1SGQ0"/>
<protein>
    <submittedName>
        <fullName evidence="5">RWD domain-containing protein 1</fullName>
    </submittedName>
</protein>
<feature type="chain" id="PRO_5026235256" evidence="3">
    <location>
        <begin position="34"/>
        <end position="355"/>
    </location>
</feature>
<feature type="region of interest" description="Disordered" evidence="2">
    <location>
        <begin position="114"/>
        <end position="135"/>
    </location>
</feature>
<dbReference type="InterPro" id="IPR016135">
    <property type="entry name" value="UBQ-conjugating_enzyme/RWD"/>
</dbReference>
<dbReference type="EMBL" id="GGYP01004319">
    <property type="protein sequence ID" value="MDE49090.1"/>
    <property type="molecule type" value="Transcribed_RNA"/>
</dbReference>
<dbReference type="CDD" id="cd23823">
    <property type="entry name" value="RWD_GCN2"/>
    <property type="match status" value="1"/>
</dbReference>
<gene>
    <name evidence="5" type="primary">Rwdd1</name>
    <name evidence="5" type="ORF">g.11646</name>
</gene>
<organism evidence="5">
    <name type="scientific">Aceria tosichella</name>
    <name type="common">wheat curl mite</name>
    <dbReference type="NCBI Taxonomy" id="561515"/>
    <lineage>
        <taxon>Eukaryota</taxon>
        <taxon>Metazoa</taxon>
        <taxon>Ecdysozoa</taxon>
        <taxon>Arthropoda</taxon>
        <taxon>Chelicerata</taxon>
        <taxon>Arachnida</taxon>
        <taxon>Acari</taxon>
        <taxon>Acariformes</taxon>
        <taxon>Trombidiformes</taxon>
        <taxon>Prostigmata</taxon>
        <taxon>Eupodina</taxon>
        <taxon>Eriophyoidea</taxon>
        <taxon>Eriophyidae</taxon>
        <taxon>Eriophyinae</taxon>
        <taxon>Aceriini</taxon>
        <taxon>Aceria</taxon>
    </lineage>
</organism>
<feature type="compositionally biased region" description="Acidic residues" evidence="2">
    <location>
        <begin position="119"/>
        <end position="135"/>
    </location>
</feature>
<evidence type="ECO:0000256" key="3">
    <source>
        <dbReference type="SAM" id="SignalP"/>
    </source>
</evidence>
<evidence type="ECO:0000256" key="1">
    <source>
        <dbReference type="SAM" id="Coils"/>
    </source>
</evidence>
<dbReference type="Pfam" id="PF05773">
    <property type="entry name" value="RWD"/>
    <property type="match status" value="1"/>
</dbReference>
<evidence type="ECO:0000256" key="2">
    <source>
        <dbReference type="SAM" id="MobiDB-lite"/>
    </source>
</evidence>
<keyword evidence="1" id="KW-0175">Coiled coil</keyword>
<feature type="region of interest" description="Disordered" evidence="2">
    <location>
        <begin position="312"/>
        <end position="355"/>
    </location>
</feature>
<accession>A0A6G1SGQ0</accession>
<dbReference type="SUPFAM" id="SSF54495">
    <property type="entry name" value="UBC-like"/>
    <property type="match status" value="1"/>
</dbReference>
<proteinExistence type="predicted"/>
<dbReference type="InterPro" id="IPR006575">
    <property type="entry name" value="RWD_dom"/>
</dbReference>
<dbReference type="Pfam" id="PF16543">
    <property type="entry name" value="DFRP_C"/>
    <property type="match status" value="1"/>
</dbReference>
<evidence type="ECO:0000259" key="4">
    <source>
        <dbReference type="PROSITE" id="PS50908"/>
    </source>
</evidence>
<feature type="domain" description="RWD" evidence="4">
    <location>
        <begin position="77"/>
        <end position="207"/>
    </location>
</feature>
<feature type="signal peptide" evidence="3">
    <location>
        <begin position="1"/>
        <end position="33"/>
    </location>
</feature>
<name>A0A6G1SGQ0_9ACAR</name>
<feature type="coiled-coil region" evidence="1">
    <location>
        <begin position="163"/>
        <end position="229"/>
    </location>
</feature>
<dbReference type="Gene3D" id="3.10.110.10">
    <property type="entry name" value="Ubiquitin Conjugating Enzyme"/>
    <property type="match status" value="1"/>
</dbReference>
<evidence type="ECO:0000313" key="5">
    <source>
        <dbReference type="EMBL" id="MDE49090.1"/>
    </source>
</evidence>
<sequence>MNRRKIHHAVSRILSYLLSFLAFSLEVPPNIHSQCITITNCNRVIHSLSPCLAVRHRRTFFLSHPSVSMDYVEEQKNELEALSEIYYNEIEVKSNQQPISFSIRIRPQASYYERPEAVGDGDDGDSEESEPEPEADQVQCSFVKLLFELPPQYPETKPSIKLLNSENLEEHEVEELLKNLNDKSDELLGNVMIFELVSDVVEWLSTKAEREATRLAREQERKLELLEAEEKRKCDGTPVTVETFLAWKAKFDAELLKLKLEQQKKLSEQMPAGQKRLTGREMFETDKALIESDLNFVDDLEQDQLEALMQNIDEAELEDDDDDDNDDDDDYDSDDLDVDLEGVELSDDDDDGDDD</sequence>
<feature type="compositionally biased region" description="Acidic residues" evidence="2">
    <location>
        <begin position="313"/>
        <end position="355"/>
    </location>
</feature>
<dbReference type="PROSITE" id="PS50908">
    <property type="entry name" value="RWD"/>
    <property type="match status" value="1"/>
</dbReference>
<reference evidence="5" key="1">
    <citation type="submission" date="2018-10" db="EMBL/GenBank/DDBJ databases">
        <title>Transcriptome assembly of Aceria tosichella (Wheat curl mite) Type 2.</title>
        <authorList>
            <person name="Scully E.D."/>
            <person name="Geib S.M."/>
            <person name="Palmer N.A."/>
            <person name="Gupta A.K."/>
            <person name="Sarath G."/>
            <person name="Tatineni S."/>
        </authorList>
    </citation>
    <scope>NUCLEOTIDE SEQUENCE</scope>
    <source>
        <strain evidence="5">LincolnNE</strain>
    </source>
</reference>
<dbReference type="PANTHER" id="PTHR12292">
    <property type="entry name" value="RWD DOMAIN-CONTAINING PROTEIN"/>
    <property type="match status" value="1"/>
</dbReference>
<keyword evidence="3" id="KW-0732">Signal</keyword>
<dbReference type="SMART" id="SM00591">
    <property type="entry name" value="RWD"/>
    <property type="match status" value="1"/>
</dbReference>
<dbReference type="InterPro" id="IPR040213">
    <property type="entry name" value="GIR2-like"/>
</dbReference>